<comment type="similarity">
    <text evidence="1">Belongs to the HipA Ser/Thr kinase family.</text>
</comment>
<name>A0ABQ5ZZ20_9GAMM</name>
<feature type="domain" description="HipA-like C-terminal" evidence="4">
    <location>
        <begin position="176"/>
        <end position="388"/>
    </location>
</feature>
<accession>A0ABQ5ZZ20</accession>
<dbReference type="Gene3D" id="1.10.1070.20">
    <property type="match status" value="1"/>
</dbReference>
<evidence type="ECO:0000259" key="5">
    <source>
        <dbReference type="Pfam" id="PF13657"/>
    </source>
</evidence>
<dbReference type="InterPro" id="IPR017508">
    <property type="entry name" value="HipA_N1"/>
</dbReference>
<evidence type="ECO:0000256" key="1">
    <source>
        <dbReference type="ARBA" id="ARBA00010164"/>
    </source>
</evidence>
<evidence type="ECO:0000256" key="3">
    <source>
        <dbReference type="ARBA" id="ARBA00022777"/>
    </source>
</evidence>
<dbReference type="Pfam" id="PF13657">
    <property type="entry name" value="Couple_hipA"/>
    <property type="match status" value="1"/>
</dbReference>
<organism evidence="6 7">
    <name type="scientific">Marinospirillum insulare</name>
    <dbReference type="NCBI Taxonomy" id="217169"/>
    <lineage>
        <taxon>Bacteria</taxon>
        <taxon>Pseudomonadati</taxon>
        <taxon>Pseudomonadota</taxon>
        <taxon>Gammaproteobacteria</taxon>
        <taxon>Oceanospirillales</taxon>
        <taxon>Oceanospirillaceae</taxon>
        <taxon>Marinospirillum</taxon>
    </lineage>
</organism>
<dbReference type="PANTHER" id="PTHR37419">
    <property type="entry name" value="SERINE/THREONINE-PROTEIN KINASE TOXIN HIPA"/>
    <property type="match status" value="1"/>
</dbReference>
<dbReference type="InterPro" id="IPR052028">
    <property type="entry name" value="HipA_Ser/Thr_kinase"/>
</dbReference>
<protein>
    <submittedName>
        <fullName evidence="6">Phosphatidylinositol kinase</fullName>
    </submittedName>
</protein>
<comment type="caution">
    <text evidence="6">The sequence shown here is derived from an EMBL/GenBank/DDBJ whole genome shotgun (WGS) entry which is preliminary data.</text>
</comment>
<keyword evidence="2" id="KW-0808">Transferase</keyword>
<dbReference type="InterPro" id="IPR012893">
    <property type="entry name" value="HipA-like_C"/>
</dbReference>
<keyword evidence="7" id="KW-1185">Reference proteome</keyword>
<evidence type="ECO:0000313" key="6">
    <source>
        <dbReference type="EMBL" id="GLR63577.1"/>
    </source>
</evidence>
<evidence type="ECO:0000313" key="7">
    <source>
        <dbReference type="Proteomes" id="UP001156682"/>
    </source>
</evidence>
<feature type="domain" description="HipA N-terminal subdomain 1" evidence="5">
    <location>
        <begin position="27"/>
        <end position="92"/>
    </location>
</feature>
<dbReference type="PANTHER" id="PTHR37419:SF8">
    <property type="entry name" value="TOXIN YJJJ"/>
    <property type="match status" value="1"/>
</dbReference>
<gene>
    <name evidence="6" type="ORF">GCM10007878_10120</name>
</gene>
<dbReference type="RefSeq" id="WP_036238934.1">
    <property type="nucleotide sequence ID" value="NZ_BSOR01000016.1"/>
</dbReference>
<dbReference type="GO" id="GO:0016301">
    <property type="term" value="F:kinase activity"/>
    <property type="evidence" value="ECO:0007669"/>
    <property type="project" value="UniProtKB-KW"/>
</dbReference>
<sequence>MIKRFDLYLNTAELGVIHLADVALQEEQGTVSRVGFRYTAKYLNHPQAFAIDPAQLPLSNKEFNLTCKQAAPAFIDDYLPDAWGRKVLTRLAMQHYKQRLNANCISEMLSFSQQVHSRIGALCFVEQGQAPNYAVGISLEQLQKAELTAHKIDQQDFVNLDVNAIGLMYLANSGSGVGGARPKALVHDQTSAYLAKFNRTSDPYNNARIELACLLMAQGAGINIGKGKVVTDINQRDVLLLNRFDILRTTRHHLITANGLLKQPNTQQDPGYSFSYDDLYRLLQRYSFNIEEDLEQLLRLMLFNGAINNTDDHERNFSFIHTAQGYQLAPAYDLVPSMVLGEYHAAGFDYKPYLPTLTEAEKMSKIFGLPKSKVSAIAQEVRHAIEQWFSYAEQAGVSEEQAQRVQQVFKT</sequence>
<dbReference type="Proteomes" id="UP001156682">
    <property type="component" value="Unassembled WGS sequence"/>
</dbReference>
<dbReference type="EMBL" id="BSOR01000016">
    <property type="protein sequence ID" value="GLR63577.1"/>
    <property type="molecule type" value="Genomic_DNA"/>
</dbReference>
<reference evidence="7" key="1">
    <citation type="journal article" date="2019" name="Int. J. Syst. Evol. Microbiol.">
        <title>The Global Catalogue of Microorganisms (GCM) 10K type strain sequencing project: providing services to taxonomists for standard genome sequencing and annotation.</title>
        <authorList>
            <consortium name="The Broad Institute Genomics Platform"/>
            <consortium name="The Broad Institute Genome Sequencing Center for Infectious Disease"/>
            <person name="Wu L."/>
            <person name="Ma J."/>
        </authorList>
    </citation>
    <scope>NUCLEOTIDE SEQUENCE [LARGE SCALE GENOMIC DNA]</scope>
    <source>
        <strain evidence="7">NBRC 100033</strain>
    </source>
</reference>
<keyword evidence="3 6" id="KW-0418">Kinase</keyword>
<evidence type="ECO:0000259" key="4">
    <source>
        <dbReference type="Pfam" id="PF07804"/>
    </source>
</evidence>
<proteinExistence type="inferred from homology"/>
<dbReference type="Pfam" id="PF07804">
    <property type="entry name" value="HipA_C"/>
    <property type="match status" value="1"/>
</dbReference>
<evidence type="ECO:0000256" key="2">
    <source>
        <dbReference type="ARBA" id="ARBA00022679"/>
    </source>
</evidence>